<proteinExistence type="predicted"/>
<keyword evidence="2" id="KW-1185">Reference proteome</keyword>
<comment type="caution">
    <text evidence="1">The sequence shown here is derived from an EMBL/GenBank/DDBJ whole genome shotgun (WGS) entry which is preliminary data.</text>
</comment>
<dbReference type="Proteomes" id="UP000299084">
    <property type="component" value="Unassembled WGS sequence"/>
</dbReference>
<reference evidence="1 2" key="1">
    <citation type="journal article" date="2019" name="Mol. Ecol. Resour.">
        <title>Improving Illumina assemblies with Hi-C and long reads: an example with the North African dromedary.</title>
        <authorList>
            <person name="Elbers J.P."/>
            <person name="Rogers M.F."/>
            <person name="Perelman P.L."/>
            <person name="Proskuryakova A.A."/>
            <person name="Serdyukova N.A."/>
            <person name="Johnson W.E."/>
            <person name="Horin P."/>
            <person name="Corander J."/>
            <person name="Murphy D."/>
            <person name="Burger P.A."/>
        </authorList>
    </citation>
    <scope>NUCLEOTIDE SEQUENCE [LARGE SCALE GENOMIC DNA]</scope>
    <source>
        <strain evidence="1">Drom800</strain>
        <tissue evidence="1">Blood</tissue>
    </source>
</reference>
<gene>
    <name evidence="1" type="ORF">Cadr_000010267</name>
</gene>
<name>A0A5N4DWT1_CAMDR</name>
<evidence type="ECO:0000313" key="1">
    <source>
        <dbReference type="EMBL" id="KAB1275643.1"/>
    </source>
</evidence>
<dbReference type="AlphaFoldDB" id="A0A5N4DWT1"/>
<protein>
    <submittedName>
        <fullName evidence="1">Uncharacterized protein</fullName>
    </submittedName>
</protein>
<dbReference type="EMBL" id="JWIN03000008">
    <property type="protein sequence ID" value="KAB1275643.1"/>
    <property type="molecule type" value="Genomic_DNA"/>
</dbReference>
<sequence>MKGQEFGCRSFQEVLTLETGNDLIQKANECDALRKTESGGGEALWILEVAGKEWFHSWLSFRVIIFMEKNFEISLNSVMVLSCGLRVLEEHSCFVAGVDDDGGDDDDMM</sequence>
<evidence type="ECO:0000313" key="2">
    <source>
        <dbReference type="Proteomes" id="UP000299084"/>
    </source>
</evidence>
<organism evidence="1 2">
    <name type="scientific">Camelus dromedarius</name>
    <name type="common">Dromedary</name>
    <name type="synonym">Arabian camel</name>
    <dbReference type="NCBI Taxonomy" id="9838"/>
    <lineage>
        <taxon>Eukaryota</taxon>
        <taxon>Metazoa</taxon>
        <taxon>Chordata</taxon>
        <taxon>Craniata</taxon>
        <taxon>Vertebrata</taxon>
        <taxon>Euteleostomi</taxon>
        <taxon>Mammalia</taxon>
        <taxon>Eutheria</taxon>
        <taxon>Laurasiatheria</taxon>
        <taxon>Artiodactyla</taxon>
        <taxon>Tylopoda</taxon>
        <taxon>Camelidae</taxon>
        <taxon>Camelus</taxon>
    </lineage>
</organism>
<accession>A0A5N4DWT1</accession>